<evidence type="ECO:0000256" key="1">
    <source>
        <dbReference type="SAM" id="Coils"/>
    </source>
</evidence>
<protein>
    <recommendedName>
        <fullName evidence="3">C2H2-type domain-containing protein</fullName>
    </recommendedName>
</protein>
<sequence>MKKSPKIAENKKGLKAYDNNSDDENKSFKDSQHISNILTMANEKSPNHIKEYFCENCQYRCSKNSEWLRHTKRKKHLNLIDTNKVQISPHICTCGKKYKHLSSLCKHRTICSVYLDNDNLQVVTQEEQPNDENASEAIIEFIKKSSEMQTFMMEQHKELQNTINELSKKHELTMKNPSTVIQNQVNQQFNLNFFLNEQCKNAINIQDFLDNIKLTVADIEATGRLGYVNGISRIFINKLKEMDVFMRPLHCTDLKRETVYIRDQNAWEKEKDEQPKLKKVVKIIARKNLKQLPAWQEKNPEYAINNSPQNEAFTQLSLTCLGAFTEEEDERDTQKILRNVFKGILVEKNQHHN</sequence>
<dbReference type="AlphaFoldDB" id="A0A6C0AUC8"/>
<dbReference type="PROSITE" id="PS00028">
    <property type="entry name" value="ZINC_FINGER_C2H2_1"/>
    <property type="match status" value="1"/>
</dbReference>
<name>A0A6C0AUC8_9ZZZZ</name>
<evidence type="ECO:0000259" key="3">
    <source>
        <dbReference type="PROSITE" id="PS00028"/>
    </source>
</evidence>
<evidence type="ECO:0000256" key="2">
    <source>
        <dbReference type="SAM" id="MobiDB-lite"/>
    </source>
</evidence>
<feature type="compositionally biased region" description="Basic and acidic residues" evidence="2">
    <location>
        <begin position="1"/>
        <end position="12"/>
    </location>
</feature>
<evidence type="ECO:0000313" key="4">
    <source>
        <dbReference type="EMBL" id="QHS82835.1"/>
    </source>
</evidence>
<feature type="region of interest" description="Disordered" evidence="2">
    <location>
        <begin position="1"/>
        <end position="28"/>
    </location>
</feature>
<reference evidence="4" key="1">
    <citation type="journal article" date="2020" name="Nature">
        <title>Giant virus diversity and host interactions through global metagenomics.</title>
        <authorList>
            <person name="Schulz F."/>
            <person name="Roux S."/>
            <person name="Paez-Espino D."/>
            <person name="Jungbluth S."/>
            <person name="Walsh D.A."/>
            <person name="Denef V.J."/>
            <person name="McMahon K.D."/>
            <person name="Konstantinidis K.T."/>
            <person name="Eloe-Fadrosh E.A."/>
            <person name="Kyrpides N.C."/>
            <person name="Woyke T."/>
        </authorList>
    </citation>
    <scope>NUCLEOTIDE SEQUENCE</scope>
    <source>
        <strain evidence="4">GVMAG-S-1101171-111</strain>
    </source>
</reference>
<dbReference type="InterPro" id="IPR013087">
    <property type="entry name" value="Znf_C2H2_type"/>
</dbReference>
<dbReference type="EMBL" id="MN740806">
    <property type="protein sequence ID" value="QHS82835.1"/>
    <property type="molecule type" value="Genomic_DNA"/>
</dbReference>
<feature type="coiled-coil region" evidence="1">
    <location>
        <begin position="149"/>
        <end position="176"/>
    </location>
</feature>
<accession>A0A6C0AUC8</accession>
<keyword evidence="1" id="KW-0175">Coiled coil</keyword>
<feature type="domain" description="C2H2-type" evidence="3">
    <location>
        <begin position="54"/>
        <end position="76"/>
    </location>
</feature>
<proteinExistence type="predicted"/>
<organism evidence="4">
    <name type="scientific">viral metagenome</name>
    <dbReference type="NCBI Taxonomy" id="1070528"/>
    <lineage>
        <taxon>unclassified sequences</taxon>
        <taxon>metagenomes</taxon>
        <taxon>organismal metagenomes</taxon>
    </lineage>
</organism>